<evidence type="ECO:0000259" key="8">
    <source>
        <dbReference type="PROSITE" id="PS50110"/>
    </source>
</evidence>
<feature type="modified residue" description="4-aspartylphosphate" evidence="4">
    <location>
        <position position="631"/>
    </location>
</feature>
<keyword evidence="3 4" id="KW-0597">Phosphoprotein</keyword>
<dbReference type="InterPro" id="IPR003661">
    <property type="entry name" value="HisK_dim/P_dom"/>
</dbReference>
<dbReference type="GO" id="GO:0000155">
    <property type="term" value="F:phosphorelay sensor kinase activity"/>
    <property type="evidence" value="ECO:0007669"/>
    <property type="project" value="InterPro"/>
</dbReference>
<evidence type="ECO:0000256" key="2">
    <source>
        <dbReference type="ARBA" id="ARBA00012438"/>
    </source>
</evidence>
<dbReference type="InterPro" id="IPR036890">
    <property type="entry name" value="HATPase_C_sf"/>
</dbReference>
<gene>
    <name evidence="9" type="primary">virA</name>
    <name evidence="9" type="ORF">VVAX_01680</name>
</gene>
<keyword evidence="6" id="KW-0472">Membrane</keyword>
<dbReference type="Gene3D" id="3.30.450.20">
    <property type="entry name" value="PAS domain"/>
    <property type="match status" value="2"/>
</dbReference>
<dbReference type="CDD" id="cd12914">
    <property type="entry name" value="PDC1_DGC_like"/>
    <property type="match status" value="1"/>
</dbReference>
<dbReference type="Pfam" id="PF00072">
    <property type="entry name" value="Response_reg"/>
    <property type="match status" value="1"/>
</dbReference>
<dbReference type="Gene3D" id="3.30.565.10">
    <property type="entry name" value="Histidine kinase-like ATPase, C-terminal domain"/>
    <property type="match status" value="1"/>
</dbReference>
<sequence>MTSSERLRQRIVAAGIVLVVAFAGSAVYDGWRLHQQITFATERELGNLAKALAEQGARNLQAVDLLLRDTAEWWETTGHGLPPDDVAAALAARVVGISQVSVLTLVDSQGRQRHRSSITGAPLADVSDRPYFQSQREGSAGGLYINEPVVTRTNRQPALVVSRRLARRDGTFDGVVTAIVTLQELQAAYSAIELGEGSALLLTLDDGTLVVRQPEEPGMATGERFPELTAFKGAPLIDRSVSPVDGRAKLVAAVGVGKRPLTLTITRDEDHALRPWYDEMRSAVVRTLLLAALVVLTIAGLLRQLRRLEAGEAEKAALEARLQKAQRLESLGTLAGGIAHDFNNILGAILGFGEMAQQHAAAGSDMRRYIDRVMQAGARARVLVRRILDFSRSGVAERVPVHIQAVVEEALAMLRPTLQDGIRIDARLDAGTAAVLGDGTQLHQVVMNLCTNAAQALGDAGAIEVVLERETLDAPRPLLHGELAPGHYVRLVVADTGAGMSPEVLQRAFDPFFTTKKLGEGTGLGLSMVHGIVTDLCGAIDIATEAGHGTRVTVWLPVSGESEAPPLRADPAWPRGNGQVVMVVDDERPLVELAEELLAELGYEPVGFDSSERALEAFMADPQRFDAVLTDEMLPGLAGSELALKLLAVRPGLPVILVSGNVGAALEQRARDAGVVALLRKPLGLQELAESLARTLGCS</sequence>
<dbReference type="InterPro" id="IPR011006">
    <property type="entry name" value="CheY-like_superfamily"/>
</dbReference>
<dbReference type="Gene3D" id="1.10.287.130">
    <property type="match status" value="1"/>
</dbReference>
<dbReference type="InterPro" id="IPR036097">
    <property type="entry name" value="HisK_dim/P_sf"/>
</dbReference>
<dbReference type="PANTHER" id="PTHR43065">
    <property type="entry name" value="SENSOR HISTIDINE KINASE"/>
    <property type="match status" value="1"/>
</dbReference>
<evidence type="ECO:0000256" key="5">
    <source>
        <dbReference type="SAM" id="Coils"/>
    </source>
</evidence>
<dbReference type="AlphaFoldDB" id="A0A679J134"/>
<evidence type="ECO:0000256" key="3">
    <source>
        <dbReference type="ARBA" id="ARBA00022553"/>
    </source>
</evidence>
<feature type="coiled-coil region" evidence="5">
    <location>
        <begin position="301"/>
        <end position="328"/>
    </location>
</feature>
<dbReference type="SUPFAM" id="SSF47384">
    <property type="entry name" value="Homodimeric domain of signal transducing histidine kinase"/>
    <property type="match status" value="1"/>
</dbReference>
<dbReference type="SMART" id="SM00448">
    <property type="entry name" value="REC"/>
    <property type="match status" value="1"/>
</dbReference>
<dbReference type="Gene3D" id="3.40.50.2300">
    <property type="match status" value="1"/>
</dbReference>
<dbReference type="PROSITE" id="PS50110">
    <property type="entry name" value="RESPONSE_REGULATORY"/>
    <property type="match status" value="1"/>
</dbReference>
<dbReference type="InterPro" id="IPR005467">
    <property type="entry name" value="His_kinase_dom"/>
</dbReference>
<reference evidence="9" key="1">
    <citation type="submission" date="2019-12" db="EMBL/GenBank/DDBJ databases">
        <authorList>
            <person name="Cremers G."/>
        </authorList>
    </citation>
    <scope>NUCLEOTIDE SEQUENCE</scope>
    <source>
        <strain evidence="9">Vvax</strain>
    </source>
</reference>
<evidence type="ECO:0000256" key="6">
    <source>
        <dbReference type="SAM" id="Phobius"/>
    </source>
</evidence>
<dbReference type="PRINTS" id="PR00344">
    <property type="entry name" value="BCTRLSENSOR"/>
</dbReference>
<dbReference type="CDD" id="cd00082">
    <property type="entry name" value="HisKA"/>
    <property type="match status" value="1"/>
</dbReference>
<evidence type="ECO:0000259" key="7">
    <source>
        <dbReference type="PROSITE" id="PS50109"/>
    </source>
</evidence>
<feature type="transmembrane region" description="Helical" evidence="6">
    <location>
        <begin position="12"/>
        <end position="31"/>
    </location>
</feature>
<organism evidence="9">
    <name type="scientific">Variovorax paradoxus</name>
    <dbReference type="NCBI Taxonomy" id="34073"/>
    <lineage>
        <taxon>Bacteria</taxon>
        <taxon>Pseudomonadati</taxon>
        <taxon>Pseudomonadota</taxon>
        <taxon>Betaproteobacteria</taxon>
        <taxon>Burkholderiales</taxon>
        <taxon>Comamonadaceae</taxon>
        <taxon>Variovorax</taxon>
    </lineage>
</organism>
<comment type="catalytic activity">
    <reaction evidence="1">
        <text>ATP + protein L-histidine = ADP + protein N-phospho-L-histidine.</text>
        <dbReference type="EC" id="2.7.13.3"/>
    </reaction>
</comment>
<accession>A0A679J134</accession>
<evidence type="ECO:0000256" key="4">
    <source>
        <dbReference type="PROSITE-ProRule" id="PRU00169"/>
    </source>
</evidence>
<protein>
    <recommendedName>
        <fullName evidence="2">histidine kinase</fullName>
        <ecNumber evidence="2">2.7.13.3</ecNumber>
    </recommendedName>
</protein>
<keyword evidence="6" id="KW-1133">Transmembrane helix</keyword>
<dbReference type="EC" id="2.7.13.3" evidence="2"/>
<dbReference type="InterPro" id="IPR001789">
    <property type="entry name" value="Sig_transdc_resp-reg_receiver"/>
</dbReference>
<keyword evidence="6" id="KW-0812">Transmembrane</keyword>
<dbReference type="Pfam" id="PF00512">
    <property type="entry name" value="HisKA"/>
    <property type="match status" value="1"/>
</dbReference>
<name>A0A679J134_VARPD</name>
<feature type="domain" description="Histidine kinase" evidence="7">
    <location>
        <begin position="337"/>
        <end position="560"/>
    </location>
</feature>
<evidence type="ECO:0000313" key="9">
    <source>
        <dbReference type="EMBL" id="CAA2102289.1"/>
    </source>
</evidence>
<dbReference type="InterPro" id="IPR004358">
    <property type="entry name" value="Sig_transdc_His_kin-like_C"/>
</dbReference>
<keyword evidence="5" id="KW-0175">Coiled coil</keyword>
<dbReference type="SUPFAM" id="SSF52172">
    <property type="entry name" value="CheY-like"/>
    <property type="match status" value="1"/>
</dbReference>
<dbReference type="RefSeq" id="WP_339089360.1">
    <property type="nucleotide sequence ID" value="NZ_LR743507.1"/>
</dbReference>
<dbReference type="PROSITE" id="PS50109">
    <property type="entry name" value="HIS_KIN"/>
    <property type="match status" value="1"/>
</dbReference>
<dbReference type="PANTHER" id="PTHR43065:SF42">
    <property type="entry name" value="TWO-COMPONENT SENSOR PPRA"/>
    <property type="match status" value="1"/>
</dbReference>
<dbReference type="InterPro" id="IPR003594">
    <property type="entry name" value="HATPase_dom"/>
</dbReference>
<dbReference type="SUPFAM" id="SSF55874">
    <property type="entry name" value="ATPase domain of HSP90 chaperone/DNA topoisomerase II/histidine kinase"/>
    <property type="match status" value="1"/>
</dbReference>
<proteinExistence type="predicted"/>
<feature type="domain" description="Response regulatory" evidence="8">
    <location>
        <begin position="580"/>
        <end position="696"/>
    </location>
</feature>
<dbReference type="CDD" id="cd00156">
    <property type="entry name" value="REC"/>
    <property type="match status" value="1"/>
</dbReference>
<dbReference type="Pfam" id="PF02518">
    <property type="entry name" value="HATPase_c"/>
    <property type="match status" value="1"/>
</dbReference>
<dbReference type="SMART" id="SM00388">
    <property type="entry name" value="HisKA"/>
    <property type="match status" value="1"/>
</dbReference>
<evidence type="ECO:0000256" key="1">
    <source>
        <dbReference type="ARBA" id="ARBA00000085"/>
    </source>
</evidence>
<keyword evidence="9" id="KW-0808">Transferase</keyword>
<dbReference type="SMART" id="SM00387">
    <property type="entry name" value="HATPase_c"/>
    <property type="match status" value="1"/>
</dbReference>
<dbReference type="EMBL" id="LR743507">
    <property type="protein sequence ID" value="CAA2102289.1"/>
    <property type="molecule type" value="Genomic_DNA"/>
</dbReference>